<dbReference type="InterPro" id="IPR036047">
    <property type="entry name" value="F-box-like_dom_sf"/>
</dbReference>
<dbReference type="Pfam" id="PF12937">
    <property type="entry name" value="F-box-like"/>
    <property type="match status" value="1"/>
</dbReference>
<evidence type="ECO:0000256" key="1">
    <source>
        <dbReference type="SAM" id="MobiDB-lite"/>
    </source>
</evidence>
<reference evidence="3" key="1">
    <citation type="journal article" date="2020" name="Fungal Divers.">
        <title>Resolving the Mortierellaceae phylogeny through synthesis of multi-gene phylogenetics and phylogenomics.</title>
        <authorList>
            <person name="Vandepol N."/>
            <person name="Liber J."/>
            <person name="Desiro A."/>
            <person name="Na H."/>
            <person name="Kennedy M."/>
            <person name="Barry K."/>
            <person name="Grigoriev I.V."/>
            <person name="Miller A.N."/>
            <person name="O'Donnell K."/>
            <person name="Stajich J.E."/>
            <person name="Bonito G."/>
        </authorList>
    </citation>
    <scope>NUCLEOTIDE SEQUENCE</scope>
    <source>
        <strain evidence="3">NRRL 2769</strain>
    </source>
</reference>
<feature type="region of interest" description="Disordered" evidence="1">
    <location>
        <begin position="178"/>
        <end position="200"/>
    </location>
</feature>
<dbReference type="Gene3D" id="3.80.10.10">
    <property type="entry name" value="Ribonuclease Inhibitor"/>
    <property type="match status" value="2"/>
</dbReference>
<name>A0A9P6SZJ3_9FUNG</name>
<dbReference type="SUPFAM" id="SSF52047">
    <property type="entry name" value="RNI-like"/>
    <property type="match status" value="1"/>
</dbReference>
<sequence length="626" mass="70089">MSPPEPEPEPPAALLVPEILTSIAQHLSHKDFLNAVLVSHSWHAHLIPLLWHTLALPQRWRIIMATDKVFPDMVVFRKYAHLVRSLSCNNLQYYMDYLIPYCAKLTELNVIDLSEDTLPLLQLNTQTLTCIKFKREHELAKRSFRVLEFLTLMNDCIFLDTLRLEDFAVDEDYESEDAYEEQRRRCNRDRKRPPAPVAPISTTATATISAAAAAAATVEEEGEEEEEETSSSPTTVLMSQTRRAEEKEAAIKLFYQILHRVTTLDIVRNVIKALPPNRSEVFYRLRKLALLDCTMSYMDQLQLISQCQYLTHLRIQLCRYSERHLDSEELSAVHLDVACPNITHLDLSWSTLKDHEIAALLKQLPRLISFRAQRTNIGEKTMDMLAGFSSGIRDQLEELDLVDAREIQSSWIQRLLCSCAGLRRFRATEINAKDIIGGSASATAALAMPTAADTSEAVTTGTAKNGSMDSDTSPMSWVCLQLQELQLSITGISPQSSLQEQTIVYDQLSKLTQLQILSLGGNYLSTWFRMGTLELSLNKGFDRLKTLKELRVFNFSYMAHDLGMSEVEFMMQHWTKLRKVVGTIGINVHEGEAGSANGLGTTTATGAQKKTGTGAGTDAGTGGCPS</sequence>
<dbReference type="AlphaFoldDB" id="A0A9P6SZJ3"/>
<feature type="compositionally biased region" description="Low complexity" evidence="1">
    <location>
        <begin position="595"/>
        <end position="612"/>
    </location>
</feature>
<proteinExistence type="predicted"/>
<protein>
    <recommendedName>
        <fullName evidence="2">F-box domain-containing protein</fullName>
    </recommendedName>
</protein>
<feature type="non-terminal residue" evidence="3">
    <location>
        <position position="626"/>
    </location>
</feature>
<accession>A0A9P6SZJ3</accession>
<evidence type="ECO:0000313" key="4">
    <source>
        <dbReference type="Proteomes" id="UP000703661"/>
    </source>
</evidence>
<organism evidence="3 4">
    <name type="scientific">Entomortierella chlamydospora</name>
    <dbReference type="NCBI Taxonomy" id="101097"/>
    <lineage>
        <taxon>Eukaryota</taxon>
        <taxon>Fungi</taxon>
        <taxon>Fungi incertae sedis</taxon>
        <taxon>Mucoromycota</taxon>
        <taxon>Mortierellomycotina</taxon>
        <taxon>Mortierellomycetes</taxon>
        <taxon>Mortierellales</taxon>
        <taxon>Mortierellaceae</taxon>
        <taxon>Entomortierella</taxon>
    </lineage>
</organism>
<gene>
    <name evidence="3" type="ORF">BGZ80_011520</name>
</gene>
<feature type="region of interest" description="Disordered" evidence="1">
    <location>
        <begin position="595"/>
        <end position="626"/>
    </location>
</feature>
<feature type="compositionally biased region" description="Acidic residues" evidence="1">
    <location>
        <begin position="218"/>
        <end position="229"/>
    </location>
</feature>
<feature type="compositionally biased region" description="Gly residues" evidence="1">
    <location>
        <begin position="613"/>
        <end position="626"/>
    </location>
</feature>
<feature type="domain" description="F-box" evidence="2">
    <location>
        <begin position="17"/>
        <end position="55"/>
    </location>
</feature>
<evidence type="ECO:0000259" key="2">
    <source>
        <dbReference type="Pfam" id="PF12937"/>
    </source>
</evidence>
<keyword evidence="4" id="KW-1185">Reference proteome</keyword>
<comment type="caution">
    <text evidence="3">The sequence shown here is derived from an EMBL/GenBank/DDBJ whole genome shotgun (WGS) entry which is preliminary data.</text>
</comment>
<dbReference type="SUPFAM" id="SSF81383">
    <property type="entry name" value="F-box domain"/>
    <property type="match status" value="1"/>
</dbReference>
<feature type="region of interest" description="Disordered" evidence="1">
    <location>
        <begin position="216"/>
        <end position="241"/>
    </location>
</feature>
<dbReference type="InterPro" id="IPR001810">
    <property type="entry name" value="F-box_dom"/>
</dbReference>
<dbReference type="InterPro" id="IPR032675">
    <property type="entry name" value="LRR_dom_sf"/>
</dbReference>
<evidence type="ECO:0000313" key="3">
    <source>
        <dbReference type="EMBL" id="KAG0012770.1"/>
    </source>
</evidence>
<dbReference type="EMBL" id="JAAAID010000936">
    <property type="protein sequence ID" value="KAG0012770.1"/>
    <property type="molecule type" value="Genomic_DNA"/>
</dbReference>
<dbReference type="Proteomes" id="UP000703661">
    <property type="component" value="Unassembled WGS sequence"/>
</dbReference>